<accession>A0A0N1IPQ6</accession>
<dbReference type="EMBL" id="KQ460328">
    <property type="protein sequence ID" value="KPJ15659.1"/>
    <property type="molecule type" value="Genomic_DNA"/>
</dbReference>
<dbReference type="InterPro" id="IPR009542">
    <property type="entry name" value="Spc1/SPCS1"/>
</dbReference>
<dbReference type="Proteomes" id="UP000053240">
    <property type="component" value="Unassembled WGS sequence"/>
</dbReference>
<evidence type="ECO:0000256" key="9">
    <source>
        <dbReference type="ARBA" id="ARBA00045204"/>
    </source>
</evidence>
<dbReference type="Pfam" id="PF06645">
    <property type="entry name" value="SPC12"/>
    <property type="match status" value="1"/>
</dbReference>
<dbReference type="GO" id="GO:0005787">
    <property type="term" value="C:signal peptidase complex"/>
    <property type="evidence" value="ECO:0007669"/>
    <property type="project" value="InterPro"/>
</dbReference>
<comment type="similarity">
    <text evidence="2">Belongs to the SPCS1 family.</text>
</comment>
<keyword evidence="13" id="KW-1185">Reference proteome</keyword>
<keyword evidence="5" id="KW-0256">Endoplasmic reticulum</keyword>
<proteinExistence type="inferred from homology"/>
<dbReference type="OrthoDB" id="263893at2759"/>
<evidence type="ECO:0000256" key="6">
    <source>
        <dbReference type="ARBA" id="ARBA00022989"/>
    </source>
</evidence>
<evidence type="ECO:0000256" key="7">
    <source>
        <dbReference type="ARBA" id="ARBA00023136"/>
    </source>
</evidence>
<sequence length="94" mass="10765">MDFFTSIPTHIDYVGQAKAEKLYRAIITLFSIVGFIWGYIVQQFSQSVYILGAGFLLAAILTVPPWPMYRRNPLNWQNPKNTEEKPSGKKGKKQ</sequence>
<keyword evidence="7 11" id="KW-0472">Membrane</keyword>
<evidence type="ECO:0000256" key="10">
    <source>
        <dbReference type="SAM" id="MobiDB-lite"/>
    </source>
</evidence>
<comment type="function">
    <text evidence="9">Component of the signal peptidase complex (SPC) which catalyzes the cleavage of N-terminal signal sequences from nascent proteins as they are translocated into the lumen of the endoplasmic reticulum. Dispensable for SPC enzymatic activity.</text>
</comment>
<dbReference type="InParanoid" id="A0A0N1IPQ6"/>
<evidence type="ECO:0000256" key="4">
    <source>
        <dbReference type="ARBA" id="ARBA00022692"/>
    </source>
</evidence>
<evidence type="ECO:0000256" key="1">
    <source>
        <dbReference type="ARBA" id="ARBA00004477"/>
    </source>
</evidence>
<evidence type="ECO:0000256" key="11">
    <source>
        <dbReference type="SAM" id="Phobius"/>
    </source>
</evidence>
<evidence type="ECO:0000256" key="5">
    <source>
        <dbReference type="ARBA" id="ARBA00022824"/>
    </source>
</evidence>
<dbReference type="STRING" id="76193.A0A0N1IPQ6"/>
<protein>
    <recommendedName>
        <fullName evidence="3">Signal peptidase complex subunit 1</fullName>
    </recommendedName>
    <alternativeName>
        <fullName evidence="8">Microsomal signal peptidase 12 kDa subunit</fullName>
    </alternativeName>
</protein>
<dbReference type="PANTHER" id="PTHR13202">
    <property type="entry name" value="MICROSOMAL SIGNAL PEPTIDASE 12 KDA SUBUNIT"/>
    <property type="match status" value="1"/>
</dbReference>
<feature type="transmembrane region" description="Helical" evidence="11">
    <location>
        <begin position="22"/>
        <end position="41"/>
    </location>
</feature>
<evidence type="ECO:0000256" key="2">
    <source>
        <dbReference type="ARBA" id="ARBA00005245"/>
    </source>
</evidence>
<comment type="subcellular location">
    <subcellularLocation>
        <location evidence="1">Endoplasmic reticulum membrane</location>
        <topology evidence="1">Multi-pass membrane protein</topology>
    </subcellularLocation>
</comment>
<dbReference type="GO" id="GO:0006465">
    <property type="term" value="P:signal peptide processing"/>
    <property type="evidence" value="ECO:0007669"/>
    <property type="project" value="InterPro"/>
</dbReference>
<evidence type="ECO:0000256" key="3">
    <source>
        <dbReference type="ARBA" id="ARBA00017059"/>
    </source>
</evidence>
<name>A0A0N1IPQ6_PAPMA</name>
<dbReference type="GO" id="GO:0045047">
    <property type="term" value="P:protein targeting to ER"/>
    <property type="evidence" value="ECO:0007669"/>
    <property type="project" value="TreeGrafter"/>
</dbReference>
<evidence type="ECO:0000313" key="13">
    <source>
        <dbReference type="Proteomes" id="UP000053240"/>
    </source>
</evidence>
<dbReference type="OMA" id="IHLTLWT"/>
<gene>
    <name evidence="12" type="ORF">RR48_03790</name>
</gene>
<dbReference type="FunCoup" id="A0A0N1IPQ6">
    <property type="interactions" value="747"/>
</dbReference>
<evidence type="ECO:0000256" key="8">
    <source>
        <dbReference type="ARBA" id="ARBA00032913"/>
    </source>
</evidence>
<reference evidence="12 13" key="1">
    <citation type="journal article" date="2015" name="Nat. Commun.">
        <title>Outbred genome sequencing and CRISPR/Cas9 gene editing in butterflies.</title>
        <authorList>
            <person name="Li X."/>
            <person name="Fan D."/>
            <person name="Zhang W."/>
            <person name="Liu G."/>
            <person name="Zhang L."/>
            <person name="Zhao L."/>
            <person name="Fang X."/>
            <person name="Chen L."/>
            <person name="Dong Y."/>
            <person name="Chen Y."/>
            <person name="Ding Y."/>
            <person name="Zhao R."/>
            <person name="Feng M."/>
            <person name="Zhu Y."/>
            <person name="Feng Y."/>
            <person name="Jiang X."/>
            <person name="Zhu D."/>
            <person name="Xiang H."/>
            <person name="Feng X."/>
            <person name="Li S."/>
            <person name="Wang J."/>
            <person name="Zhang G."/>
            <person name="Kronforst M.R."/>
            <person name="Wang W."/>
        </authorList>
    </citation>
    <scope>NUCLEOTIDE SEQUENCE [LARGE SCALE GENOMIC DNA]</scope>
    <source>
        <strain evidence="12">Ya'a_city_454_Pm</strain>
        <tissue evidence="12">Whole body</tissue>
    </source>
</reference>
<feature type="transmembrane region" description="Helical" evidence="11">
    <location>
        <begin position="48"/>
        <end position="66"/>
    </location>
</feature>
<dbReference type="AlphaFoldDB" id="A0A0N1IPQ6"/>
<organism evidence="12 13">
    <name type="scientific">Papilio machaon</name>
    <name type="common">Old World swallowtail butterfly</name>
    <dbReference type="NCBI Taxonomy" id="76193"/>
    <lineage>
        <taxon>Eukaryota</taxon>
        <taxon>Metazoa</taxon>
        <taxon>Ecdysozoa</taxon>
        <taxon>Arthropoda</taxon>
        <taxon>Hexapoda</taxon>
        <taxon>Insecta</taxon>
        <taxon>Pterygota</taxon>
        <taxon>Neoptera</taxon>
        <taxon>Endopterygota</taxon>
        <taxon>Lepidoptera</taxon>
        <taxon>Glossata</taxon>
        <taxon>Ditrysia</taxon>
        <taxon>Papilionoidea</taxon>
        <taxon>Papilionidae</taxon>
        <taxon>Papilioninae</taxon>
        <taxon>Papilio</taxon>
    </lineage>
</organism>
<keyword evidence="6 11" id="KW-1133">Transmembrane helix</keyword>
<dbReference type="PANTHER" id="PTHR13202:SF0">
    <property type="entry name" value="SIGNAL PEPTIDASE COMPLEX SUBUNIT 1"/>
    <property type="match status" value="1"/>
</dbReference>
<evidence type="ECO:0000313" key="12">
    <source>
        <dbReference type="EMBL" id="KPJ15659.1"/>
    </source>
</evidence>
<feature type="region of interest" description="Disordered" evidence="10">
    <location>
        <begin position="70"/>
        <end position="94"/>
    </location>
</feature>
<dbReference type="KEGG" id="pmac:106710151"/>
<keyword evidence="4 11" id="KW-0812">Transmembrane</keyword>